<accession>A0A6J6HCM3</accession>
<feature type="domain" description="S-adenosyl-l-methionine hydroxide adenosyltransferase N-terminal" evidence="3">
    <location>
        <begin position="8"/>
        <end position="155"/>
    </location>
</feature>
<organism evidence="5">
    <name type="scientific">freshwater metagenome</name>
    <dbReference type="NCBI Taxonomy" id="449393"/>
    <lineage>
        <taxon>unclassified sequences</taxon>
        <taxon>metagenomes</taxon>
        <taxon>ecological metagenomes</taxon>
    </lineage>
</organism>
<reference evidence="5" key="1">
    <citation type="submission" date="2020-05" db="EMBL/GenBank/DDBJ databases">
        <authorList>
            <person name="Chiriac C."/>
            <person name="Salcher M."/>
            <person name="Ghai R."/>
            <person name="Kavagutti S V."/>
        </authorList>
    </citation>
    <scope>NUCLEOTIDE SEQUENCE</scope>
</reference>
<evidence type="ECO:0000259" key="3">
    <source>
        <dbReference type="Pfam" id="PF01887"/>
    </source>
</evidence>
<dbReference type="InterPro" id="IPR023228">
    <property type="entry name" value="SAM_OH_AdoTrfase_N_sf"/>
</dbReference>
<dbReference type="SUPFAM" id="SSF102522">
    <property type="entry name" value="Bacterial fluorinating enzyme, N-terminal domain"/>
    <property type="match status" value="1"/>
</dbReference>
<gene>
    <name evidence="5" type="ORF">UFOPK1835_01069</name>
</gene>
<evidence type="ECO:0000256" key="2">
    <source>
        <dbReference type="ARBA" id="ARBA00024035"/>
    </source>
</evidence>
<dbReference type="PANTHER" id="PTHR35092:SF1">
    <property type="entry name" value="CHLORINASE MJ1651"/>
    <property type="match status" value="1"/>
</dbReference>
<evidence type="ECO:0000259" key="4">
    <source>
        <dbReference type="Pfam" id="PF20257"/>
    </source>
</evidence>
<evidence type="ECO:0000256" key="1">
    <source>
        <dbReference type="ARBA" id="ARBA00022691"/>
    </source>
</evidence>
<dbReference type="Pfam" id="PF20257">
    <property type="entry name" value="SAM_HAT_C"/>
    <property type="match status" value="1"/>
</dbReference>
<name>A0A6J6HCM3_9ZZZZ</name>
<dbReference type="PIRSF" id="PIRSF006779">
    <property type="entry name" value="UCP006779"/>
    <property type="match status" value="1"/>
</dbReference>
<dbReference type="SUPFAM" id="SSF101852">
    <property type="entry name" value="Bacterial fluorinating enzyme, C-terminal domain"/>
    <property type="match status" value="1"/>
</dbReference>
<protein>
    <submittedName>
        <fullName evidence="5">Unannotated protein</fullName>
    </submittedName>
</protein>
<dbReference type="Gene3D" id="3.40.50.10790">
    <property type="entry name" value="S-adenosyl-l-methionine hydroxide adenosyltransferase, N-terminal"/>
    <property type="match status" value="1"/>
</dbReference>
<comment type="similarity">
    <text evidence="2">Belongs to the SAM hydrolase / SAM-dependent halogenase family.</text>
</comment>
<dbReference type="AlphaFoldDB" id="A0A6J6HCM3"/>
<dbReference type="InterPro" id="IPR002747">
    <property type="entry name" value="SAM_OH_AdoTrfase"/>
</dbReference>
<dbReference type="InterPro" id="IPR046469">
    <property type="entry name" value="SAM_HAT_N"/>
</dbReference>
<dbReference type="Pfam" id="PF01887">
    <property type="entry name" value="SAM_HAT_N"/>
    <property type="match status" value="1"/>
</dbReference>
<evidence type="ECO:0000313" key="5">
    <source>
        <dbReference type="EMBL" id="CAB4610706.1"/>
    </source>
</evidence>
<sequence>MPLRYDTISFLSDYGLTDEFVGVVHSVIRSIAPEVAVIDITHGIKPYDVRAGGLALARSASYLCPGVVVAVVDPVVGTARRAIAVEVGDGMSVLVGPDNGVLAAAVALCGGATRAVQITNPDYCLPGDSTTFDGRDIFGPAAAHLCLGVDLAELGPSIDPISLFPAMIPLTREDEGRLHGEVLWVDRYGNAQLNVDPDELAEFEEHVRLVFDDGSRTARRVSNFASVDKNEVGLVVDAYGLLAIVLDRRSAADELGLIAGSAVTIEAVDEDRMPGTVTPVNLGPRRT</sequence>
<dbReference type="PANTHER" id="PTHR35092">
    <property type="entry name" value="CHLORINASE MJ1651"/>
    <property type="match status" value="1"/>
</dbReference>
<dbReference type="Gene3D" id="2.40.30.90">
    <property type="entry name" value="Bacterial fluorinating enzyme like"/>
    <property type="match status" value="1"/>
</dbReference>
<dbReference type="InterPro" id="IPR023227">
    <property type="entry name" value="SAM_OH_AdoTrfase_C_sf"/>
</dbReference>
<dbReference type="EMBL" id="CAEZUP010000041">
    <property type="protein sequence ID" value="CAB4610706.1"/>
    <property type="molecule type" value="Genomic_DNA"/>
</dbReference>
<proteinExistence type="inferred from homology"/>
<dbReference type="InterPro" id="IPR046470">
    <property type="entry name" value="SAM_HAT_C"/>
</dbReference>
<feature type="domain" description="S-adenosyl-l-methionine hydroxide adenosyltransferase C-terminal" evidence="4">
    <location>
        <begin position="180"/>
        <end position="263"/>
    </location>
</feature>
<keyword evidence="1" id="KW-0949">S-adenosyl-L-methionine</keyword>